<dbReference type="GO" id="GO:0061630">
    <property type="term" value="F:ubiquitin protein ligase activity"/>
    <property type="evidence" value="ECO:0007669"/>
    <property type="project" value="UniProtKB-EC"/>
</dbReference>
<evidence type="ECO:0000256" key="1">
    <source>
        <dbReference type="ARBA" id="ARBA00000900"/>
    </source>
</evidence>
<evidence type="ECO:0000256" key="15">
    <source>
        <dbReference type="SAM" id="Phobius"/>
    </source>
</evidence>
<dbReference type="Gramene" id="OE9A073188T1">
    <property type="protein sequence ID" value="OE9A073188C1"/>
    <property type="gene ID" value="OE9A073188"/>
</dbReference>
<comment type="pathway">
    <text evidence="3">Protein modification; protein ubiquitination.</text>
</comment>
<comment type="catalytic activity">
    <reaction evidence="1">
        <text>S-ubiquitinyl-[E2 ubiquitin-conjugating enzyme]-L-cysteine + [acceptor protein]-L-lysine = [E2 ubiquitin-conjugating enzyme]-L-cysteine + N(6)-ubiquitinyl-[acceptor protein]-L-lysine.</text>
        <dbReference type="EC" id="2.3.2.27"/>
    </reaction>
</comment>
<keyword evidence="18" id="KW-1185">Reference proteome</keyword>
<evidence type="ECO:0000256" key="14">
    <source>
        <dbReference type="PROSITE-ProRule" id="PRU00175"/>
    </source>
</evidence>
<keyword evidence="6 15" id="KW-0812">Transmembrane</keyword>
<dbReference type="AlphaFoldDB" id="A0A8S0TMN6"/>
<evidence type="ECO:0000256" key="8">
    <source>
        <dbReference type="ARBA" id="ARBA00022771"/>
    </source>
</evidence>
<comment type="subcellular location">
    <subcellularLocation>
        <location evidence="2">Membrane</location>
        <topology evidence="2">Single-pass membrane protein</topology>
    </subcellularLocation>
</comment>
<dbReference type="PANTHER" id="PTHR46719:SF7">
    <property type="entry name" value="RING-H2 FINGER PROTEIN ATL71-RELATED"/>
    <property type="match status" value="1"/>
</dbReference>
<evidence type="ECO:0000256" key="7">
    <source>
        <dbReference type="ARBA" id="ARBA00022723"/>
    </source>
</evidence>
<keyword evidence="8 14" id="KW-0863">Zinc-finger</keyword>
<dbReference type="SUPFAM" id="SSF57850">
    <property type="entry name" value="RING/U-box"/>
    <property type="match status" value="1"/>
</dbReference>
<dbReference type="InterPro" id="IPR013083">
    <property type="entry name" value="Znf_RING/FYVE/PHD"/>
</dbReference>
<organism evidence="17 18">
    <name type="scientific">Olea europaea subsp. europaea</name>
    <dbReference type="NCBI Taxonomy" id="158383"/>
    <lineage>
        <taxon>Eukaryota</taxon>
        <taxon>Viridiplantae</taxon>
        <taxon>Streptophyta</taxon>
        <taxon>Embryophyta</taxon>
        <taxon>Tracheophyta</taxon>
        <taxon>Spermatophyta</taxon>
        <taxon>Magnoliopsida</taxon>
        <taxon>eudicotyledons</taxon>
        <taxon>Gunneridae</taxon>
        <taxon>Pentapetalae</taxon>
        <taxon>asterids</taxon>
        <taxon>lamiids</taxon>
        <taxon>Lamiales</taxon>
        <taxon>Oleaceae</taxon>
        <taxon>Oleeae</taxon>
        <taxon>Olea</taxon>
    </lineage>
</organism>
<evidence type="ECO:0000256" key="4">
    <source>
        <dbReference type="ARBA" id="ARBA00012483"/>
    </source>
</evidence>
<proteinExistence type="inferred from homology"/>
<evidence type="ECO:0000256" key="10">
    <source>
        <dbReference type="ARBA" id="ARBA00022833"/>
    </source>
</evidence>
<evidence type="ECO:0000259" key="16">
    <source>
        <dbReference type="PROSITE" id="PS50089"/>
    </source>
</evidence>
<keyword evidence="12 15" id="KW-0472">Membrane</keyword>
<evidence type="ECO:0000313" key="18">
    <source>
        <dbReference type="Proteomes" id="UP000594638"/>
    </source>
</evidence>
<gene>
    <name evidence="17" type="ORF">OLEA9_A073188</name>
</gene>
<feature type="domain" description="RING-type" evidence="16">
    <location>
        <begin position="107"/>
        <end position="149"/>
    </location>
</feature>
<dbReference type="SMART" id="SM00184">
    <property type="entry name" value="RING"/>
    <property type="match status" value="1"/>
</dbReference>
<evidence type="ECO:0000256" key="13">
    <source>
        <dbReference type="ARBA" id="ARBA00024209"/>
    </source>
</evidence>
<dbReference type="InterPro" id="IPR001841">
    <property type="entry name" value="Znf_RING"/>
</dbReference>
<dbReference type="EC" id="2.3.2.27" evidence="4"/>
<dbReference type="CDD" id="cd16454">
    <property type="entry name" value="RING-H2_PA-TM-RING"/>
    <property type="match status" value="1"/>
</dbReference>
<dbReference type="Proteomes" id="UP000594638">
    <property type="component" value="Unassembled WGS sequence"/>
</dbReference>
<evidence type="ECO:0000256" key="6">
    <source>
        <dbReference type="ARBA" id="ARBA00022692"/>
    </source>
</evidence>
<evidence type="ECO:0000313" key="17">
    <source>
        <dbReference type="EMBL" id="CAA3004457.1"/>
    </source>
</evidence>
<accession>A0A8S0TMN6</accession>
<dbReference type="Gene3D" id="3.30.40.10">
    <property type="entry name" value="Zinc/RING finger domain, C3HC4 (zinc finger)"/>
    <property type="match status" value="1"/>
</dbReference>
<dbReference type="GO" id="GO:0008270">
    <property type="term" value="F:zinc ion binding"/>
    <property type="evidence" value="ECO:0007669"/>
    <property type="project" value="UniProtKB-KW"/>
</dbReference>
<feature type="transmembrane region" description="Helical" evidence="15">
    <location>
        <begin position="22"/>
        <end position="44"/>
    </location>
</feature>
<keyword evidence="11 15" id="KW-1133">Transmembrane helix</keyword>
<keyword evidence="10" id="KW-0862">Zinc</keyword>
<protein>
    <recommendedName>
        <fullName evidence="4">RING-type E3 ubiquitin transferase</fullName>
        <ecNumber evidence="4">2.3.2.27</ecNumber>
    </recommendedName>
</protein>
<evidence type="ECO:0000256" key="11">
    <source>
        <dbReference type="ARBA" id="ARBA00022989"/>
    </source>
</evidence>
<dbReference type="FunFam" id="3.30.40.10:FF:000187">
    <property type="entry name" value="E3 ubiquitin-protein ligase ATL6"/>
    <property type="match status" value="1"/>
</dbReference>
<dbReference type="EMBL" id="CACTIH010006229">
    <property type="protein sequence ID" value="CAA3004457.1"/>
    <property type="molecule type" value="Genomic_DNA"/>
</dbReference>
<evidence type="ECO:0000256" key="5">
    <source>
        <dbReference type="ARBA" id="ARBA00022679"/>
    </source>
</evidence>
<sequence>MNTTMEASAVTENETGQTFGGLGYGLGLSLGILVIFLITTYASYMCTRRQGGANLLYNHDLSIHGSSTTNDNWWHRRGLDETTISTYPQFIYSQLKLHKCESSSSACSICLADYKDTDLIRLLPDCGHFFHFKCIDPWLKVNPTCPICRNSPLPTPLVELMVISSPTQ</sequence>
<dbReference type="OrthoDB" id="8062037at2759"/>
<name>A0A8S0TMN6_OLEEU</name>
<dbReference type="Pfam" id="PF13639">
    <property type="entry name" value="zf-RING_2"/>
    <property type="match status" value="1"/>
</dbReference>
<keyword evidence="9" id="KW-0833">Ubl conjugation pathway</keyword>
<dbReference type="InterPro" id="IPR045899">
    <property type="entry name" value="ATL71-like"/>
</dbReference>
<dbReference type="PROSITE" id="PS50089">
    <property type="entry name" value="ZF_RING_2"/>
    <property type="match status" value="1"/>
</dbReference>
<evidence type="ECO:0000256" key="3">
    <source>
        <dbReference type="ARBA" id="ARBA00004906"/>
    </source>
</evidence>
<dbReference type="PANTHER" id="PTHR46719">
    <property type="entry name" value="TRANSCRIPTION FACTOR C2H2 FAMILY-RELATED"/>
    <property type="match status" value="1"/>
</dbReference>
<comment type="caution">
    <text evidence="17">The sequence shown here is derived from an EMBL/GenBank/DDBJ whole genome shotgun (WGS) entry which is preliminary data.</text>
</comment>
<keyword evidence="5" id="KW-0808">Transferase</keyword>
<evidence type="ECO:0000256" key="12">
    <source>
        <dbReference type="ARBA" id="ARBA00023136"/>
    </source>
</evidence>
<evidence type="ECO:0000256" key="9">
    <source>
        <dbReference type="ARBA" id="ARBA00022786"/>
    </source>
</evidence>
<dbReference type="GO" id="GO:0016020">
    <property type="term" value="C:membrane"/>
    <property type="evidence" value="ECO:0007669"/>
    <property type="project" value="UniProtKB-SubCell"/>
</dbReference>
<reference evidence="17 18" key="1">
    <citation type="submission" date="2019-12" db="EMBL/GenBank/DDBJ databases">
        <authorList>
            <person name="Alioto T."/>
            <person name="Alioto T."/>
            <person name="Gomez Garrido J."/>
        </authorList>
    </citation>
    <scope>NUCLEOTIDE SEQUENCE [LARGE SCALE GENOMIC DNA]</scope>
</reference>
<evidence type="ECO:0000256" key="2">
    <source>
        <dbReference type="ARBA" id="ARBA00004167"/>
    </source>
</evidence>
<keyword evidence="7" id="KW-0479">Metal-binding</keyword>
<comment type="similarity">
    <text evidence="13">Belongs to the RING-type zinc finger family. ATL subfamily.</text>
</comment>